<name>A0A840CNI3_9BACT</name>
<dbReference type="RefSeq" id="WP_183308403.1">
    <property type="nucleotide sequence ID" value="NZ_JACIEP010000015.1"/>
</dbReference>
<comment type="caution">
    <text evidence="1">The sequence shown here is derived from an EMBL/GenBank/DDBJ whole genome shotgun (WGS) entry which is preliminary data.</text>
</comment>
<keyword evidence="2" id="KW-1185">Reference proteome</keyword>
<organism evidence="1 2">
    <name type="scientific">Dysgonomonas hofstadii</name>
    <dbReference type="NCBI Taxonomy" id="637886"/>
    <lineage>
        <taxon>Bacteria</taxon>
        <taxon>Pseudomonadati</taxon>
        <taxon>Bacteroidota</taxon>
        <taxon>Bacteroidia</taxon>
        <taxon>Bacteroidales</taxon>
        <taxon>Dysgonomonadaceae</taxon>
        <taxon>Dysgonomonas</taxon>
    </lineage>
</organism>
<dbReference type="AlphaFoldDB" id="A0A840CNI3"/>
<evidence type="ECO:0000313" key="2">
    <source>
        <dbReference type="Proteomes" id="UP000555103"/>
    </source>
</evidence>
<reference evidence="1 2" key="1">
    <citation type="submission" date="2020-08" db="EMBL/GenBank/DDBJ databases">
        <title>Genomic Encyclopedia of Type Strains, Phase IV (KMG-IV): sequencing the most valuable type-strain genomes for metagenomic binning, comparative biology and taxonomic classification.</title>
        <authorList>
            <person name="Goeker M."/>
        </authorList>
    </citation>
    <scope>NUCLEOTIDE SEQUENCE [LARGE SCALE GENOMIC DNA]</scope>
    <source>
        <strain evidence="1 2">DSM 104969</strain>
    </source>
</reference>
<dbReference type="Proteomes" id="UP000555103">
    <property type="component" value="Unassembled WGS sequence"/>
</dbReference>
<gene>
    <name evidence="1" type="ORF">GGR21_003480</name>
</gene>
<evidence type="ECO:0000313" key="1">
    <source>
        <dbReference type="EMBL" id="MBB4037560.1"/>
    </source>
</evidence>
<dbReference type="EMBL" id="JACIEP010000015">
    <property type="protein sequence ID" value="MBB4037560.1"/>
    <property type="molecule type" value="Genomic_DNA"/>
</dbReference>
<sequence length="137" mass="16168">MEDYSYKVLYETDRLILGYVYEKVYLKNKQTNNTQYIGSVYGDPSCGIISSDNSFCIVGGTDTLILWNKEGIKYIDDVDLHSAFDIRQTNTNKINILIDPWCEKSAIWTFKIDTLEKEKIRDFIEYRDKEYTDDVEW</sequence>
<accession>A0A840CNI3</accession>
<protein>
    <submittedName>
        <fullName evidence="1">Uncharacterized protein</fullName>
    </submittedName>
</protein>
<proteinExistence type="predicted"/>